<keyword evidence="1" id="KW-0040">ANK repeat</keyword>
<evidence type="ECO:0000313" key="4">
    <source>
        <dbReference type="Proteomes" id="UP000007015"/>
    </source>
</evidence>
<feature type="region of interest" description="Disordered" evidence="2">
    <location>
        <begin position="275"/>
        <end position="304"/>
    </location>
</feature>
<accession>B8BEK1</accession>
<sequence length="361" mass="38410">MASAVKSKLTVAKTKEDTAKPPMNPWLLFLASRGDCDGISDHILLNMEAATQQKAAKEEGACHRPAPSADSSPLDQANPEIPTMATQQASGDDGHQSCLDLEGVTIEGDTALHVLATSGDGWSYLRSVEIICSKAPHLLLVQNNKGGTPLHCAVRAGHSQMVSFLIDLANKPRSNLQVATRLKELLRKGTAFLPLHDAIRIGNKEMITKLLEFDPELASSPTDKAGISPLYLAIVLQRSDIAKLLHQMSPENLSYSGLSGQNALHAAVLQGKGLGKQQPRPVAGDTHTPDPAAAASSLAFSTGGTPGGSRAFASLVARIRYHHVLLLNPDLHQQSLLDIMPHCQLCLVELKLCIAGHLATS</sequence>
<protein>
    <submittedName>
        <fullName evidence="3">Uncharacterized protein</fullName>
    </submittedName>
</protein>
<dbReference type="PROSITE" id="PS50088">
    <property type="entry name" value="ANK_REPEAT"/>
    <property type="match status" value="1"/>
</dbReference>
<dbReference type="Gene3D" id="1.25.40.20">
    <property type="entry name" value="Ankyrin repeat-containing domain"/>
    <property type="match status" value="2"/>
</dbReference>
<feature type="repeat" description="ANK" evidence="1">
    <location>
        <begin position="145"/>
        <end position="167"/>
    </location>
</feature>
<evidence type="ECO:0000256" key="2">
    <source>
        <dbReference type="SAM" id="MobiDB-lite"/>
    </source>
</evidence>
<dbReference type="PANTHER" id="PTHR24121:SF25">
    <property type="entry name" value="PGG DOMAIN-CONTAINING PROTEIN"/>
    <property type="match status" value="1"/>
</dbReference>
<feature type="region of interest" description="Disordered" evidence="2">
    <location>
        <begin position="55"/>
        <end position="79"/>
    </location>
</feature>
<keyword evidence="4" id="KW-1185">Reference proteome</keyword>
<dbReference type="STRING" id="39946.B8BEK1"/>
<organism evidence="3 4">
    <name type="scientific">Oryza sativa subsp. indica</name>
    <name type="common">Rice</name>
    <dbReference type="NCBI Taxonomy" id="39946"/>
    <lineage>
        <taxon>Eukaryota</taxon>
        <taxon>Viridiplantae</taxon>
        <taxon>Streptophyta</taxon>
        <taxon>Embryophyta</taxon>
        <taxon>Tracheophyta</taxon>
        <taxon>Spermatophyta</taxon>
        <taxon>Magnoliopsida</taxon>
        <taxon>Liliopsida</taxon>
        <taxon>Poales</taxon>
        <taxon>Poaceae</taxon>
        <taxon>BOP clade</taxon>
        <taxon>Oryzoideae</taxon>
        <taxon>Oryzeae</taxon>
        <taxon>Oryzinae</taxon>
        <taxon>Oryza</taxon>
        <taxon>Oryza sativa</taxon>
    </lineage>
</organism>
<dbReference type="Proteomes" id="UP000007015">
    <property type="component" value="Chromosome 9"/>
</dbReference>
<dbReference type="Pfam" id="PF12796">
    <property type="entry name" value="Ank_2"/>
    <property type="match status" value="1"/>
</dbReference>
<dbReference type="HOGENOM" id="CLU_000134_36_0_1"/>
<gene>
    <name evidence="3" type="ORF">OsI_30963</name>
</gene>
<dbReference type="Gramene" id="BGIOSGA029952-TA">
    <property type="protein sequence ID" value="BGIOSGA029952-PA"/>
    <property type="gene ID" value="BGIOSGA029952"/>
</dbReference>
<dbReference type="AlphaFoldDB" id="B8BEK1"/>
<dbReference type="InterPro" id="IPR002110">
    <property type="entry name" value="Ankyrin_rpt"/>
</dbReference>
<dbReference type="EMBL" id="CM000134">
    <property type="protein sequence ID" value="EEC84393.1"/>
    <property type="molecule type" value="Genomic_DNA"/>
</dbReference>
<evidence type="ECO:0000256" key="1">
    <source>
        <dbReference type="PROSITE-ProRule" id="PRU00023"/>
    </source>
</evidence>
<name>B8BEK1_ORYSI</name>
<proteinExistence type="predicted"/>
<dbReference type="OMA" id="DTHTPDP"/>
<evidence type="ECO:0000313" key="3">
    <source>
        <dbReference type="EMBL" id="EEC84393.1"/>
    </source>
</evidence>
<dbReference type="SMART" id="SM00248">
    <property type="entry name" value="ANK"/>
    <property type="match status" value="4"/>
</dbReference>
<dbReference type="PANTHER" id="PTHR24121">
    <property type="entry name" value="NO MECHANORECEPTOR POTENTIAL C, ISOFORM D-RELATED"/>
    <property type="match status" value="1"/>
</dbReference>
<dbReference type="PROSITE" id="PS50297">
    <property type="entry name" value="ANK_REP_REGION"/>
    <property type="match status" value="1"/>
</dbReference>
<reference evidence="3 4" key="1">
    <citation type="journal article" date="2005" name="PLoS Biol.">
        <title>The genomes of Oryza sativa: a history of duplications.</title>
        <authorList>
            <person name="Yu J."/>
            <person name="Wang J."/>
            <person name="Lin W."/>
            <person name="Li S."/>
            <person name="Li H."/>
            <person name="Zhou J."/>
            <person name="Ni P."/>
            <person name="Dong W."/>
            <person name="Hu S."/>
            <person name="Zeng C."/>
            <person name="Zhang J."/>
            <person name="Zhang Y."/>
            <person name="Li R."/>
            <person name="Xu Z."/>
            <person name="Li S."/>
            <person name="Li X."/>
            <person name="Zheng H."/>
            <person name="Cong L."/>
            <person name="Lin L."/>
            <person name="Yin J."/>
            <person name="Geng J."/>
            <person name="Li G."/>
            <person name="Shi J."/>
            <person name="Liu J."/>
            <person name="Lv H."/>
            <person name="Li J."/>
            <person name="Wang J."/>
            <person name="Deng Y."/>
            <person name="Ran L."/>
            <person name="Shi X."/>
            <person name="Wang X."/>
            <person name="Wu Q."/>
            <person name="Li C."/>
            <person name="Ren X."/>
            <person name="Wang J."/>
            <person name="Wang X."/>
            <person name="Li D."/>
            <person name="Liu D."/>
            <person name="Zhang X."/>
            <person name="Ji Z."/>
            <person name="Zhao W."/>
            <person name="Sun Y."/>
            <person name="Zhang Z."/>
            <person name="Bao J."/>
            <person name="Han Y."/>
            <person name="Dong L."/>
            <person name="Ji J."/>
            <person name="Chen P."/>
            <person name="Wu S."/>
            <person name="Liu J."/>
            <person name="Xiao Y."/>
            <person name="Bu D."/>
            <person name="Tan J."/>
            <person name="Yang L."/>
            <person name="Ye C."/>
            <person name="Zhang J."/>
            <person name="Xu J."/>
            <person name="Zhou Y."/>
            <person name="Yu Y."/>
            <person name="Zhang B."/>
            <person name="Zhuang S."/>
            <person name="Wei H."/>
            <person name="Liu B."/>
            <person name="Lei M."/>
            <person name="Yu H."/>
            <person name="Li Y."/>
            <person name="Xu H."/>
            <person name="Wei S."/>
            <person name="He X."/>
            <person name="Fang L."/>
            <person name="Zhang Z."/>
            <person name="Zhang Y."/>
            <person name="Huang X."/>
            <person name="Su Z."/>
            <person name="Tong W."/>
            <person name="Li J."/>
            <person name="Tong Z."/>
            <person name="Li S."/>
            <person name="Ye J."/>
            <person name="Wang L."/>
            <person name="Fang L."/>
            <person name="Lei T."/>
            <person name="Chen C."/>
            <person name="Chen H."/>
            <person name="Xu Z."/>
            <person name="Li H."/>
            <person name="Huang H."/>
            <person name="Zhang F."/>
            <person name="Xu H."/>
            <person name="Li N."/>
            <person name="Zhao C."/>
            <person name="Li S."/>
            <person name="Dong L."/>
            <person name="Huang Y."/>
            <person name="Li L."/>
            <person name="Xi Y."/>
            <person name="Qi Q."/>
            <person name="Li W."/>
            <person name="Zhang B."/>
            <person name="Hu W."/>
            <person name="Zhang Y."/>
            <person name="Tian X."/>
            <person name="Jiao Y."/>
            <person name="Liang X."/>
            <person name="Jin J."/>
            <person name="Gao L."/>
            <person name="Zheng W."/>
            <person name="Hao B."/>
            <person name="Liu S."/>
            <person name="Wang W."/>
            <person name="Yuan L."/>
            <person name="Cao M."/>
            <person name="McDermott J."/>
            <person name="Samudrala R."/>
            <person name="Wang J."/>
            <person name="Wong G.K."/>
            <person name="Yang H."/>
        </authorList>
    </citation>
    <scope>NUCLEOTIDE SEQUENCE [LARGE SCALE GENOMIC DNA]</scope>
    <source>
        <strain evidence="4">cv. 93-11</strain>
    </source>
</reference>
<dbReference type="SUPFAM" id="SSF48403">
    <property type="entry name" value="Ankyrin repeat"/>
    <property type="match status" value="1"/>
</dbReference>
<dbReference type="InterPro" id="IPR036770">
    <property type="entry name" value="Ankyrin_rpt-contain_sf"/>
</dbReference>